<sequence>MTMKIWHLFHSGVLVETESVQLFFDVITDIDTLIHPQKKLYFFVSHGHSDHFSMKILKSFKDKAQFILSDEAVIREAFIDCDQTLFVKPNEVHETLPFKISTYDSTDLGVSFLIELDQKTLFHSGDLNWWHWENATQEVQADEARQFKEIVDSIQVDHIDIAFIPVDPRLKDAYNLSAAYFLSEKHLNYLIPIHFNEDYEITERLYSDLKNDRIIQVKAKHTMVLTLE</sequence>
<evidence type="ECO:0000313" key="2">
    <source>
        <dbReference type="Proteomes" id="UP000614200"/>
    </source>
</evidence>
<dbReference type="Proteomes" id="UP000614200">
    <property type="component" value="Unassembled WGS sequence"/>
</dbReference>
<keyword evidence="2" id="KW-1185">Reference proteome</keyword>
<dbReference type="EMBL" id="JADKNH010000003">
    <property type="protein sequence ID" value="MBF4692612.1"/>
    <property type="molecule type" value="Genomic_DNA"/>
</dbReference>
<comment type="caution">
    <text evidence="1">The sequence shown here is derived from an EMBL/GenBank/DDBJ whole genome shotgun (WGS) entry which is preliminary data.</text>
</comment>
<accession>A0ABR9ZQ70</accession>
<dbReference type="PANTHER" id="PTHR42967:SF1">
    <property type="entry name" value="MBL FOLD METALLO-HYDROLASE"/>
    <property type="match status" value="1"/>
</dbReference>
<evidence type="ECO:0000313" key="1">
    <source>
        <dbReference type="EMBL" id="MBF4692612.1"/>
    </source>
</evidence>
<gene>
    <name evidence="1" type="ORF">ISU02_05760</name>
</gene>
<name>A0ABR9ZQ70_9FIRM</name>
<protein>
    <submittedName>
        <fullName evidence="1">MBL fold metallo-hydrolase</fullName>
    </submittedName>
</protein>
<dbReference type="PANTHER" id="PTHR42967">
    <property type="entry name" value="METAL DEPENDENT HYDROLASE"/>
    <property type="match status" value="1"/>
</dbReference>
<reference evidence="1 2" key="1">
    <citation type="submission" date="2020-11" db="EMBL/GenBank/DDBJ databases">
        <title>Fusibacter basophilias sp. nov.</title>
        <authorList>
            <person name="Qiu D."/>
        </authorList>
    </citation>
    <scope>NUCLEOTIDE SEQUENCE [LARGE SCALE GENOMIC DNA]</scope>
    <source>
        <strain evidence="1 2">Q10-2</strain>
    </source>
</reference>
<dbReference type="InterPro" id="IPR036866">
    <property type="entry name" value="RibonucZ/Hydroxyglut_hydro"/>
</dbReference>
<organism evidence="1 2">
    <name type="scientific">Fusibacter ferrireducens</name>
    <dbReference type="NCBI Taxonomy" id="2785058"/>
    <lineage>
        <taxon>Bacteria</taxon>
        <taxon>Bacillati</taxon>
        <taxon>Bacillota</taxon>
        <taxon>Clostridia</taxon>
        <taxon>Eubacteriales</taxon>
        <taxon>Eubacteriales Family XII. Incertae Sedis</taxon>
        <taxon>Fusibacter</taxon>
    </lineage>
</organism>
<dbReference type="Gene3D" id="3.60.15.10">
    <property type="entry name" value="Ribonuclease Z/Hydroxyacylglutathione hydrolase-like"/>
    <property type="match status" value="1"/>
</dbReference>
<dbReference type="RefSeq" id="WP_194700853.1">
    <property type="nucleotide sequence ID" value="NZ_JADKNH010000003.1"/>
</dbReference>
<proteinExistence type="predicted"/>
<dbReference type="SUPFAM" id="SSF56281">
    <property type="entry name" value="Metallo-hydrolase/oxidoreductase"/>
    <property type="match status" value="1"/>
</dbReference>